<evidence type="ECO:0000256" key="2">
    <source>
        <dbReference type="ARBA" id="ARBA00010305"/>
    </source>
</evidence>
<keyword evidence="5" id="KW-0206">Cytoskeleton</keyword>
<dbReference type="InterPro" id="IPR027267">
    <property type="entry name" value="AH/BAR_dom_sf"/>
</dbReference>
<evidence type="ECO:0000256" key="1">
    <source>
        <dbReference type="ARBA" id="ARBA00004245"/>
    </source>
</evidence>
<name>A0A5J4TTL4_9EUKA</name>
<proteinExistence type="inferred from homology"/>
<evidence type="ECO:0000313" key="7">
    <source>
        <dbReference type="EMBL" id="KAA6360851.1"/>
    </source>
</evidence>
<evidence type="ECO:0000256" key="3">
    <source>
        <dbReference type="ARBA" id="ARBA00016840"/>
    </source>
</evidence>
<dbReference type="OrthoDB" id="409897at2759"/>
<dbReference type="GO" id="GO:0005856">
    <property type="term" value="C:cytoskeleton"/>
    <property type="evidence" value="ECO:0007669"/>
    <property type="project" value="UniProtKB-SubCell"/>
</dbReference>
<dbReference type="Proteomes" id="UP000324800">
    <property type="component" value="Unassembled WGS sequence"/>
</dbReference>
<gene>
    <name evidence="7" type="ORF">EZS28_043622</name>
</gene>
<keyword evidence="4" id="KW-0963">Cytoplasm</keyword>
<evidence type="ECO:0000313" key="8">
    <source>
        <dbReference type="Proteomes" id="UP000324800"/>
    </source>
</evidence>
<comment type="similarity">
    <text evidence="2">Belongs to the KIF-binding protein family.</text>
</comment>
<comment type="caution">
    <text evidence="7">The sequence shown here is derived from an EMBL/GenBank/DDBJ whole genome shotgun (WGS) entry which is preliminary data.</text>
</comment>
<dbReference type="AlphaFoldDB" id="A0A5J4TTL4"/>
<dbReference type="PANTHER" id="PTHR46321:SF1">
    <property type="entry name" value="KIF-BINDING PROTEIN"/>
    <property type="match status" value="1"/>
</dbReference>
<evidence type="ECO:0000256" key="6">
    <source>
        <dbReference type="SAM" id="MobiDB-lite"/>
    </source>
</evidence>
<comment type="subcellular location">
    <subcellularLocation>
        <location evidence="1">Cytoplasm</location>
        <location evidence="1">Cytoskeleton</location>
    </subcellularLocation>
</comment>
<organism evidence="7 8">
    <name type="scientific">Streblomastix strix</name>
    <dbReference type="NCBI Taxonomy" id="222440"/>
    <lineage>
        <taxon>Eukaryota</taxon>
        <taxon>Metamonada</taxon>
        <taxon>Preaxostyla</taxon>
        <taxon>Oxymonadida</taxon>
        <taxon>Streblomastigidae</taxon>
        <taxon>Streblomastix</taxon>
    </lineage>
</organism>
<protein>
    <recommendedName>
        <fullName evidence="3">KIF-binding protein</fullName>
    </recommendedName>
</protein>
<evidence type="ECO:0000256" key="4">
    <source>
        <dbReference type="ARBA" id="ARBA00022490"/>
    </source>
</evidence>
<sequence>MITHAHSLAQTFTLPEASKLFKDSHNQLLQALNFFVLDGFVTEHINIQMDIASLYEAMTVFYDESDLSSQAKLHKRIANILEPIIPQLNPQNYRNIIGEMAHEVGEAYNRLADIKIAQAHQITAEIQKLVQQTNNEMKAIEKEKKKIKDKDDQEKEKEKQKEIDITEKFKESTVKQQNLNKQIAQSLALVNEYSAKV</sequence>
<feature type="region of interest" description="Disordered" evidence="6">
    <location>
        <begin position="141"/>
        <end position="161"/>
    </location>
</feature>
<dbReference type="Pfam" id="PF12309">
    <property type="entry name" value="KBP_C"/>
    <property type="match status" value="1"/>
</dbReference>
<dbReference type="SUPFAM" id="SSF103657">
    <property type="entry name" value="BAR/IMD domain-like"/>
    <property type="match status" value="1"/>
</dbReference>
<dbReference type="EMBL" id="SNRW01026359">
    <property type="protein sequence ID" value="KAA6360851.1"/>
    <property type="molecule type" value="Genomic_DNA"/>
</dbReference>
<accession>A0A5J4TTL4</accession>
<dbReference type="PANTHER" id="PTHR46321">
    <property type="entry name" value="KIF1-BINDING PROTEIN"/>
    <property type="match status" value="1"/>
</dbReference>
<reference evidence="7 8" key="1">
    <citation type="submission" date="2019-03" db="EMBL/GenBank/DDBJ databases">
        <title>Single cell metagenomics reveals metabolic interactions within the superorganism composed of flagellate Streblomastix strix and complex community of Bacteroidetes bacteria on its surface.</title>
        <authorList>
            <person name="Treitli S.C."/>
            <person name="Kolisko M."/>
            <person name="Husnik F."/>
            <person name="Keeling P."/>
            <person name="Hampl V."/>
        </authorList>
    </citation>
    <scope>NUCLEOTIDE SEQUENCE [LARGE SCALE GENOMIC DNA]</scope>
    <source>
        <strain evidence="7">ST1C</strain>
    </source>
</reference>
<evidence type="ECO:0000256" key="5">
    <source>
        <dbReference type="ARBA" id="ARBA00023212"/>
    </source>
</evidence>
<dbReference type="InterPro" id="IPR022083">
    <property type="entry name" value="KBP"/>
</dbReference>